<feature type="transmembrane region" description="Helical" evidence="1">
    <location>
        <begin position="12"/>
        <end position="37"/>
    </location>
</feature>
<keyword evidence="1" id="KW-1133">Transmembrane helix</keyword>
<keyword evidence="1" id="KW-0812">Transmembrane</keyword>
<evidence type="ECO:0000313" key="3">
    <source>
        <dbReference type="Proteomes" id="UP000253872"/>
    </source>
</evidence>
<evidence type="ECO:0000313" key="2">
    <source>
        <dbReference type="EMBL" id="RDE73999.1"/>
    </source>
</evidence>
<evidence type="ECO:0000256" key="1">
    <source>
        <dbReference type="SAM" id="Phobius"/>
    </source>
</evidence>
<organism evidence="2 3">
    <name type="scientific">Haemophilus sputorum</name>
    <dbReference type="NCBI Taxonomy" id="1078480"/>
    <lineage>
        <taxon>Bacteria</taxon>
        <taxon>Pseudomonadati</taxon>
        <taxon>Pseudomonadota</taxon>
        <taxon>Gammaproteobacteria</taxon>
        <taxon>Pasteurellales</taxon>
        <taxon>Pasteurellaceae</taxon>
        <taxon>Haemophilus</taxon>
    </lineage>
</organism>
<protein>
    <submittedName>
        <fullName evidence="2">Uncharacterized protein</fullName>
    </submittedName>
</protein>
<reference evidence="2 3" key="1">
    <citation type="submission" date="2018-05" db="EMBL/GenBank/DDBJ databases">
        <title>Draft Genome Sequences for a Diverse set of 7 Haemophilus Species.</title>
        <authorList>
            <person name="Nichols M."/>
            <person name="Topaz N."/>
            <person name="Wang X."/>
            <person name="Wang X."/>
            <person name="Boxrud D."/>
        </authorList>
    </citation>
    <scope>NUCLEOTIDE SEQUENCE [LARGE SCALE GENOMIC DNA]</scope>
    <source>
        <strain evidence="2 3">C2002001239</strain>
    </source>
</reference>
<sequence length="327" mass="37223">MQRLKTSLKRFLWVIGILFGVVYLLFILSYFVFFVWLPSRSHEGELRAVQSKDKPYLAGVDALPQNALIYISEDTAAPELLIAEENNYFRWGGFSLNKLGLNRDMVAINDSNMRFVEPANYETAPNMPETYVINGQPCLTKGGFKFLRTSGKRPSMHYSDFTLVACDIAEGEVILPNFRLNGEMVSYQNRELSYTGLWSKDGLISLAVPQAYSYDGGFTTPRLQIPLTNDKDTLQILTYFTDLKNQAKAILAIYNMYGNGINSQEDFILGKCRYNKLSTSILITELTEKNASWHFESDDKRHPISNECKIQVLPLQLVKDPDFNRGN</sequence>
<keyword evidence="1" id="KW-0472">Membrane</keyword>
<name>A0A369YGR0_9PAST</name>
<dbReference type="STRING" id="1035839.GCA_000238795_01634"/>
<dbReference type="EMBL" id="QEPN01000001">
    <property type="protein sequence ID" value="RDE73999.1"/>
    <property type="molecule type" value="Genomic_DNA"/>
</dbReference>
<dbReference type="Proteomes" id="UP000253872">
    <property type="component" value="Unassembled WGS sequence"/>
</dbReference>
<comment type="caution">
    <text evidence="2">The sequence shown here is derived from an EMBL/GenBank/DDBJ whole genome shotgun (WGS) entry which is preliminary data.</text>
</comment>
<gene>
    <name evidence="2" type="ORF">DPV93_02245</name>
</gene>
<accession>A0A369YGR0</accession>
<dbReference type="RefSeq" id="WP_111401849.1">
    <property type="nucleotide sequence ID" value="NZ_QEPN01000001.1"/>
</dbReference>
<dbReference type="AlphaFoldDB" id="A0A369YGR0"/>
<proteinExistence type="predicted"/>